<protein>
    <submittedName>
        <fullName evidence="2">DUF302 domain-containing protein</fullName>
    </submittedName>
</protein>
<dbReference type="SUPFAM" id="SSF103247">
    <property type="entry name" value="TT1751-like"/>
    <property type="match status" value="1"/>
</dbReference>
<comment type="caution">
    <text evidence="2">The sequence shown here is derived from an EMBL/GenBank/DDBJ whole genome shotgun (WGS) entry which is preliminary data.</text>
</comment>
<name>A0A7V2T2S1_LEUMU</name>
<accession>A0A7V2T2S1</accession>
<dbReference type="InterPro" id="IPR016796">
    <property type="entry name" value="UCP021774"/>
</dbReference>
<sequence length="131" mass="14319">MPNYCFSTQINQPIDVAIETLKTTLMSHHLGIVSDVNVAAIVKNKLNEDMSAYRILGACNPKMAKSMIDEIPQAGALLPCTIVARETDGKTTFDFMDPEVVLGIANNDIMKRVATDAKQRLEAVVIDLQAL</sequence>
<dbReference type="EMBL" id="DRMS01000208">
    <property type="protein sequence ID" value="HFC92246.1"/>
    <property type="molecule type" value="Genomic_DNA"/>
</dbReference>
<evidence type="ECO:0000313" key="2">
    <source>
        <dbReference type="EMBL" id="HFC92246.1"/>
    </source>
</evidence>
<evidence type="ECO:0000259" key="1">
    <source>
        <dbReference type="Pfam" id="PF03625"/>
    </source>
</evidence>
<dbReference type="InterPro" id="IPR005180">
    <property type="entry name" value="DUF302"/>
</dbReference>
<dbReference type="CDD" id="cd14797">
    <property type="entry name" value="DUF302"/>
    <property type="match status" value="1"/>
</dbReference>
<dbReference type="PANTHER" id="PTHR38342:SF1">
    <property type="entry name" value="SLR5037 PROTEIN"/>
    <property type="match status" value="1"/>
</dbReference>
<dbReference type="PIRSF" id="PIRSF021774">
    <property type="entry name" value="UCP021774"/>
    <property type="match status" value="1"/>
</dbReference>
<gene>
    <name evidence="2" type="ORF">ENJ51_05470</name>
</gene>
<proteinExistence type="predicted"/>
<feature type="domain" description="DUF302" evidence="1">
    <location>
        <begin position="37"/>
        <end position="98"/>
    </location>
</feature>
<dbReference type="Gene3D" id="3.30.310.70">
    <property type="entry name" value="TT1751-like domain"/>
    <property type="match status" value="1"/>
</dbReference>
<organism evidence="2">
    <name type="scientific">Leucothrix mucor</name>
    <dbReference type="NCBI Taxonomy" id="45248"/>
    <lineage>
        <taxon>Bacteria</taxon>
        <taxon>Pseudomonadati</taxon>
        <taxon>Pseudomonadota</taxon>
        <taxon>Gammaproteobacteria</taxon>
        <taxon>Thiotrichales</taxon>
        <taxon>Thiotrichaceae</taxon>
        <taxon>Leucothrix</taxon>
    </lineage>
</organism>
<dbReference type="Pfam" id="PF03625">
    <property type="entry name" value="DUF302"/>
    <property type="match status" value="1"/>
</dbReference>
<reference evidence="2" key="1">
    <citation type="journal article" date="2020" name="mSystems">
        <title>Genome- and Community-Level Interaction Insights into Carbon Utilization and Element Cycling Functions of Hydrothermarchaeota in Hydrothermal Sediment.</title>
        <authorList>
            <person name="Zhou Z."/>
            <person name="Liu Y."/>
            <person name="Xu W."/>
            <person name="Pan J."/>
            <person name="Luo Z.H."/>
            <person name="Li M."/>
        </authorList>
    </citation>
    <scope>NUCLEOTIDE SEQUENCE [LARGE SCALE GENOMIC DNA]</scope>
    <source>
        <strain evidence="2">HyVt-493</strain>
    </source>
</reference>
<dbReference type="AlphaFoldDB" id="A0A7V2T2S1"/>
<dbReference type="InterPro" id="IPR035923">
    <property type="entry name" value="TT1751-like_sf"/>
</dbReference>
<dbReference type="Proteomes" id="UP000885750">
    <property type="component" value="Unassembled WGS sequence"/>
</dbReference>
<dbReference type="PANTHER" id="PTHR38342">
    <property type="entry name" value="SLR5037 PROTEIN"/>
    <property type="match status" value="1"/>
</dbReference>